<dbReference type="SUPFAM" id="SSF56954">
    <property type="entry name" value="Outer membrane efflux proteins (OEP)"/>
    <property type="match status" value="1"/>
</dbReference>
<dbReference type="InterPro" id="IPR051906">
    <property type="entry name" value="TolC-like"/>
</dbReference>
<evidence type="ECO:0000256" key="4">
    <source>
        <dbReference type="ARBA" id="ARBA00022452"/>
    </source>
</evidence>
<keyword evidence="3" id="KW-0813">Transport</keyword>
<comment type="caution">
    <text evidence="8">The sequence shown here is derived from an EMBL/GenBank/DDBJ whole genome shotgun (WGS) entry which is preliminary data.</text>
</comment>
<keyword evidence="9" id="KW-1185">Reference proteome</keyword>
<keyword evidence="4" id="KW-1134">Transmembrane beta strand</keyword>
<evidence type="ECO:0000256" key="1">
    <source>
        <dbReference type="ARBA" id="ARBA00004442"/>
    </source>
</evidence>
<evidence type="ECO:0000256" key="6">
    <source>
        <dbReference type="ARBA" id="ARBA00023136"/>
    </source>
</evidence>
<dbReference type="RefSeq" id="WP_168137793.1">
    <property type="nucleotide sequence ID" value="NZ_JAAVJR010000003.1"/>
</dbReference>
<gene>
    <name evidence="8" type="ORF">HC175_07075</name>
</gene>
<dbReference type="Gene3D" id="1.20.1600.10">
    <property type="entry name" value="Outer membrane efflux proteins (OEP)"/>
    <property type="match status" value="1"/>
</dbReference>
<evidence type="ECO:0000256" key="2">
    <source>
        <dbReference type="ARBA" id="ARBA00007613"/>
    </source>
</evidence>
<dbReference type="PANTHER" id="PTHR30026:SF20">
    <property type="entry name" value="OUTER MEMBRANE PROTEIN TOLC"/>
    <property type="match status" value="1"/>
</dbReference>
<dbReference type="EMBL" id="JAAVJR010000003">
    <property type="protein sequence ID" value="NJW52679.1"/>
    <property type="molecule type" value="Genomic_DNA"/>
</dbReference>
<dbReference type="PANTHER" id="PTHR30026">
    <property type="entry name" value="OUTER MEMBRANE PROTEIN TOLC"/>
    <property type="match status" value="1"/>
</dbReference>
<comment type="similarity">
    <text evidence="2">Belongs to the outer membrane factor (OMF) (TC 1.B.17) family.</text>
</comment>
<keyword evidence="7" id="KW-0998">Cell outer membrane</keyword>
<proteinExistence type="inferred from homology"/>
<accession>A0ABX1CZ67</accession>
<reference evidence="8 9" key="1">
    <citation type="submission" date="2020-03" db="EMBL/GenBank/DDBJ databases">
        <title>Salinimicrobium sp. nov, isolated from SCS.</title>
        <authorList>
            <person name="Cao W.R."/>
        </authorList>
    </citation>
    <scope>NUCLEOTIDE SEQUENCE [LARGE SCALE GENOMIC DNA]</scope>
    <source>
        <strain evidence="9">J15B91</strain>
    </source>
</reference>
<evidence type="ECO:0000313" key="8">
    <source>
        <dbReference type="EMBL" id="NJW52679.1"/>
    </source>
</evidence>
<evidence type="ECO:0000256" key="3">
    <source>
        <dbReference type="ARBA" id="ARBA00022448"/>
    </source>
</evidence>
<evidence type="ECO:0000313" key="9">
    <source>
        <dbReference type="Proteomes" id="UP000703674"/>
    </source>
</evidence>
<keyword evidence="6" id="KW-0472">Membrane</keyword>
<dbReference type="Proteomes" id="UP000703674">
    <property type="component" value="Unassembled WGS sequence"/>
</dbReference>
<protein>
    <submittedName>
        <fullName evidence="8">TolC family protein</fullName>
    </submittedName>
</protein>
<name>A0ABX1CZ67_9FLAO</name>
<evidence type="ECO:0000256" key="5">
    <source>
        <dbReference type="ARBA" id="ARBA00022692"/>
    </source>
</evidence>
<dbReference type="Pfam" id="PF02321">
    <property type="entry name" value="OEP"/>
    <property type="match status" value="2"/>
</dbReference>
<keyword evidence="5" id="KW-0812">Transmembrane</keyword>
<comment type="subcellular location">
    <subcellularLocation>
        <location evidence="1">Cell outer membrane</location>
    </subcellularLocation>
</comment>
<organism evidence="8 9">
    <name type="scientific">Salinimicrobium oceani</name>
    <dbReference type="NCBI Taxonomy" id="2722702"/>
    <lineage>
        <taxon>Bacteria</taxon>
        <taxon>Pseudomonadati</taxon>
        <taxon>Bacteroidota</taxon>
        <taxon>Flavobacteriia</taxon>
        <taxon>Flavobacteriales</taxon>
        <taxon>Flavobacteriaceae</taxon>
        <taxon>Salinimicrobium</taxon>
    </lineage>
</organism>
<sequence>MEKSIKYKIVFLFALIFGIYNNQAKAQTLDNYLQMAAENNPRLLSAYAEFEAAMQRAPQVASLPDPTLTMSAFGRMIETRVGAQEARFSLMQMFPWFGTLKAKEDAATLMAEASFQNYLNLRNEVFLDIKSVYAEIYALEKTIELKEENLEILNSYRELALSGFRSGNSPMVNVVKVDIQRDAAITEIELLQDQRKPLQTRFNLMLEREPLEVIVVQDTLTFQKFEAIVDTDDFFENHPTVNALEKQRLAYEIQETVAQKEGLPMVGLGVDYSIISKRTDANPEMNGQDAIMPMVSVTLPIFRKKIKAARKEAEFMGASIIQQQEAQKNELWNSYEMALYELDRAVKLLSLYERQLESSNQANRLLVSGFSNSIIDFDEILQMNQDILMYEIQKIEALKNGFSAEARLEYLFSKTE</sequence>
<evidence type="ECO:0000256" key="7">
    <source>
        <dbReference type="ARBA" id="ARBA00023237"/>
    </source>
</evidence>
<dbReference type="InterPro" id="IPR003423">
    <property type="entry name" value="OMP_efflux"/>
</dbReference>